<protein>
    <submittedName>
        <fullName evidence="2">DUF4845 domain-containing protein</fullName>
    </submittedName>
</protein>
<gene>
    <name evidence="2" type="ORF">E1H14_10730</name>
</gene>
<keyword evidence="1" id="KW-0812">Transmembrane</keyword>
<organism evidence="2 3">
    <name type="scientific">Nitrincola tapanii</name>
    <dbReference type="NCBI Taxonomy" id="1708751"/>
    <lineage>
        <taxon>Bacteria</taxon>
        <taxon>Pseudomonadati</taxon>
        <taxon>Pseudomonadota</taxon>
        <taxon>Gammaproteobacteria</taxon>
        <taxon>Oceanospirillales</taxon>
        <taxon>Oceanospirillaceae</taxon>
        <taxon>Nitrincola</taxon>
    </lineage>
</organism>
<reference evidence="2 3" key="1">
    <citation type="submission" date="2019-03" db="EMBL/GenBank/DDBJ databases">
        <title>Nitrincola sp. nov. isolated from an Indian soda lake.</title>
        <authorList>
            <person name="Joshi A."/>
            <person name="Thite S.V."/>
            <person name="Joseph N."/>
            <person name="Dhotre D."/>
            <person name="Moorthy M."/>
            <person name="Shouche Y.S."/>
        </authorList>
    </citation>
    <scope>NUCLEOTIDE SEQUENCE [LARGE SCALE GENOMIC DNA]</scope>
    <source>
        <strain evidence="2 3">MEB193</strain>
    </source>
</reference>
<dbReference type="OrthoDB" id="6078083at2"/>
<dbReference type="Proteomes" id="UP000325302">
    <property type="component" value="Unassembled WGS sequence"/>
</dbReference>
<dbReference type="Pfam" id="PF16137">
    <property type="entry name" value="DUF4845"/>
    <property type="match status" value="1"/>
</dbReference>
<keyword evidence="1" id="KW-0472">Membrane</keyword>
<comment type="caution">
    <text evidence="2">The sequence shown here is derived from an EMBL/GenBank/DDBJ whole genome shotgun (WGS) entry which is preliminary data.</text>
</comment>
<dbReference type="EMBL" id="SMRS01000008">
    <property type="protein sequence ID" value="KAA0873993.1"/>
    <property type="molecule type" value="Genomic_DNA"/>
</dbReference>
<evidence type="ECO:0000313" key="2">
    <source>
        <dbReference type="EMBL" id="KAA0873993.1"/>
    </source>
</evidence>
<evidence type="ECO:0000313" key="3">
    <source>
        <dbReference type="Proteomes" id="UP000325302"/>
    </source>
</evidence>
<proteinExistence type="predicted"/>
<accession>A0A5A9W084</accession>
<dbReference type="AlphaFoldDB" id="A0A5A9W084"/>
<feature type="transmembrane region" description="Helical" evidence="1">
    <location>
        <begin position="12"/>
        <end position="32"/>
    </location>
</feature>
<evidence type="ECO:0000256" key="1">
    <source>
        <dbReference type="SAM" id="Phobius"/>
    </source>
</evidence>
<keyword evidence="3" id="KW-1185">Reference proteome</keyword>
<sequence length="123" mass="14227">MIYARQTGASFFATLFVVLSVGFFMTVAFKLFTPYWDHKTISSVVKATSEDREELARPLAQIRTNINRKFQINQVALPDRDALKITDQAGILTFHLQYEVRVPMFFNVDAVVKFEETYEGRRP</sequence>
<keyword evidence="1" id="KW-1133">Transmembrane helix</keyword>
<dbReference type="InterPro" id="IPR032314">
    <property type="entry name" value="DUF4845"/>
</dbReference>
<name>A0A5A9W084_9GAMM</name>